<protein>
    <recommendedName>
        <fullName evidence="1">UGSC-like domain-containing protein</fullName>
    </recommendedName>
</protein>
<proteinExistence type="predicted"/>
<feature type="domain" description="UGSC-like" evidence="1">
    <location>
        <begin position="3"/>
        <end position="93"/>
    </location>
</feature>
<dbReference type="InterPro" id="IPR057767">
    <property type="entry name" value="UGSC-like_dom"/>
</dbReference>
<accession>A0A382IZH3</accession>
<dbReference type="EMBL" id="UINC01070413">
    <property type="protein sequence ID" value="SVC04547.1"/>
    <property type="molecule type" value="Genomic_DNA"/>
</dbReference>
<reference evidence="2" key="1">
    <citation type="submission" date="2018-05" db="EMBL/GenBank/DDBJ databases">
        <authorList>
            <person name="Lanie J.A."/>
            <person name="Ng W.-L."/>
            <person name="Kazmierczak K.M."/>
            <person name="Andrzejewski T.M."/>
            <person name="Davidsen T.M."/>
            <person name="Wayne K.J."/>
            <person name="Tettelin H."/>
            <person name="Glass J.I."/>
            <person name="Rusch D."/>
            <person name="Podicherti R."/>
            <person name="Tsui H.-C.T."/>
            <person name="Winkler M.E."/>
        </authorList>
    </citation>
    <scope>NUCLEOTIDE SEQUENCE</scope>
</reference>
<sequence>MRIVNPSFGREAPGQEKALANSVDWNKDPIILFANSKPNAKELLEGLRDKMADYRAIDNIDYIQKDSPAQPAPDGMYDELAGKYRAALLAIAD</sequence>
<evidence type="ECO:0000259" key="1">
    <source>
        <dbReference type="Pfam" id="PF24696"/>
    </source>
</evidence>
<dbReference type="Pfam" id="PF24696">
    <property type="entry name" value="UGSC"/>
    <property type="match status" value="1"/>
</dbReference>
<gene>
    <name evidence="2" type="ORF">METZ01_LOCUS257401</name>
</gene>
<dbReference type="AlphaFoldDB" id="A0A382IZH3"/>
<name>A0A382IZH3_9ZZZZ</name>
<organism evidence="2">
    <name type="scientific">marine metagenome</name>
    <dbReference type="NCBI Taxonomy" id="408172"/>
    <lineage>
        <taxon>unclassified sequences</taxon>
        <taxon>metagenomes</taxon>
        <taxon>ecological metagenomes</taxon>
    </lineage>
</organism>
<evidence type="ECO:0000313" key="2">
    <source>
        <dbReference type="EMBL" id="SVC04547.1"/>
    </source>
</evidence>